<evidence type="ECO:0000313" key="9">
    <source>
        <dbReference type="EMBL" id="MEC5386690.1"/>
    </source>
</evidence>
<name>A0ABU6K630_9RHOO</name>
<proteinExistence type="predicted"/>
<dbReference type="InterPro" id="IPR027417">
    <property type="entry name" value="P-loop_NTPase"/>
</dbReference>
<evidence type="ECO:0000256" key="2">
    <source>
        <dbReference type="ARBA" id="ARBA00022840"/>
    </source>
</evidence>
<feature type="modified residue" description="4-aspartylphosphate" evidence="6">
    <location>
        <position position="62"/>
    </location>
</feature>
<evidence type="ECO:0000256" key="1">
    <source>
        <dbReference type="ARBA" id="ARBA00022741"/>
    </source>
</evidence>
<sequence length="494" mass="53805">MTSPATSAALPSLLIVDDDPLIIDTLRYVLEGEFDLLSASSRGTAIALVRQRGGRLDLALIDLGLPPLPHRPDEGLALIGELLAHDPQCKIIVLSGQNEEAHARHARTLGALEFVAKPTQPEPLRAALQRALQLRRQELNVSSANQALERIVGESAIILAARAQLQRFASSHFPVLIEGESGAGKEVAAQALHELSGAHRRFVALNCAAISPGLIEATLFGHTRGAFTGAQAAQPGYFEEAADGTLFLDEIGELPLDLQPKLLRVLENGEYQRVGETQKRIVRARIVAATNRDLLQEVRAGRFRADLFHRLSVLRVRMPALRQTGSDRLVLLDHYMRIFSEQMGLQPFRLTMDALQSWQAYDFPGNVRELRNIIIRLLVRHAGQAVGREELEAEQEADVAPIIAPPATSEVAGTNAVISAPNAVAGIAPGGVDLPAVLRRVERDYIATALQQAHGNMSQAARLLGINRSTLYNRMETLARHGEDFGNTEQQGTQ</sequence>
<dbReference type="Gene3D" id="3.40.50.300">
    <property type="entry name" value="P-loop containing nucleotide triphosphate hydrolases"/>
    <property type="match status" value="1"/>
</dbReference>
<dbReference type="InterPro" id="IPR009057">
    <property type="entry name" value="Homeodomain-like_sf"/>
</dbReference>
<dbReference type="SMART" id="SM00382">
    <property type="entry name" value="AAA"/>
    <property type="match status" value="1"/>
</dbReference>
<dbReference type="CDD" id="cd00009">
    <property type="entry name" value="AAA"/>
    <property type="match status" value="1"/>
</dbReference>
<comment type="caution">
    <text evidence="9">The sequence shown here is derived from an EMBL/GenBank/DDBJ whole genome shotgun (WGS) entry which is preliminary data.</text>
</comment>
<keyword evidence="10" id="KW-1185">Reference proteome</keyword>
<dbReference type="PROSITE" id="PS50045">
    <property type="entry name" value="SIGMA54_INTERACT_4"/>
    <property type="match status" value="1"/>
</dbReference>
<dbReference type="Proteomes" id="UP001331561">
    <property type="component" value="Unassembled WGS sequence"/>
</dbReference>
<dbReference type="InterPro" id="IPR011006">
    <property type="entry name" value="CheY-like_superfamily"/>
</dbReference>
<dbReference type="RefSeq" id="WP_327599649.1">
    <property type="nucleotide sequence ID" value="NZ_JAYXHS010000002.1"/>
</dbReference>
<evidence type="ECO:0000256" key="4">
    <source>
        <dbReference type="ARBA" id="ARBA00023125"/>
    </source>
</evidence>
<dbReference type="Pfam" id="PF02954">
    <property type="entry name" value="HTH_8"/>
    <property type="match status" value="1"/>
</dbReference>
<evidence type="ECO:0000256" key="5">
    <source>
        <dbReference type="ARBA" id="ARBA00023163"/>
    </source>
</evidence>
<evidence type="ECO:0000259" key="8">
    <source>
        <dbReference type="PROSITE" id="PS50110"/>
    </source>
</evidence>
<keyword evidence="5" id="KW-0804">Transcription</keyword>
<dbReference type="SMART" id="SM00448">
    <property type="entry name" value="REC"/>
    <property type="match status" value="1"/>
</dbReference>
<keyword evidence="6" id="KW-0597">Phosphoprotein</keyword>
<feature type="domain" description="Sigma-54 factor interaction" evidence="7">
    <location>
        <begin position="151"/>
        <end position="379"/>
    </location>
</feature>
<dbReference type="Pfam" id="PF00158">
    <property type="entry name" value="Sigma54_activat"/>
    <property type="match status" value="1"/>
</dbReference>
<dbReference type="InterPro" id="IPR025944">
    <property type="entry name" value="Sigma_54_int_dom_CS"/>
</dbReference>
<keyword evidence="1" id="KW-0547">Nucleotide-binding</keyword>
<keyword evidence="4" id="KW-0238">DNA-binding</keyword>
<dbReference type="Pfam" id="PF25601">
    <property type="entry name" value="AAA_lid_14"/>
    <property type="match status" value="1"/>
</dbReference>
<dbReference type="PROSITE" id="PS50110">
    <property type="entry name" value="RESPONSE_REGULATORY"/>
    <property type="match status" value="1"/>
</dbReference>
<dbReference type="PROSITE" id="PS00688">
    <property type="entry name" value="SIGMA54_INTERACT_3"/>
    <property type="match status" value="1"/>
</dbReference>
<keyword evidence="3" id="KW-0805">Transcription regulation</keyword>
<dbReference type="InterPro" id="IPR058245">
    <property type="entry name" value="NreC/VraR/RcsB-like_REC"/>
</dbReference>
<feature type="domain" description="Response regulatory" evidence="8">
    <location>
        <begin position="12"/>
        <end position="132"/>
    </location>
</feature>
<dbReference type="CDD" id="cd17535">
    <property type="entry name" value="REC_NarL-like"/>
    <property type="match status" value="1"/>
</dbReference>
<dbReference type="SUPFAM" id="SSF46689">
    <property type="entry name" value="Homeodomain-like"/>
    <property type="match status" value="1"/>
</dbReference>
<protein>
    <submittedName>
        <fullName evidence="9">Sigma-54 dependent transcriptional regulator</fullName>
    </submittedName>
</protein>
<dbReference type="InterPro" id="IPR001789">
    <property type="entry name" value="Sig_transdc_resp-reg_receiver"/>
</dbReference>
<gene>
    <name evidence="9" type="ORF">VVD49_13215</name>
</gene>
<dbReference type="Gene3D" id="3.40.50.2300">
    <property type="match status" value="1"/>
</dbReference>
<dbReference type="PANTHER" id="PTHR32071">
    <property type="entry name" value="TRANSCRIPTIONAL REGULATORY PROTEIN"/>
    <property type="match status" value="1"/>
</dbReference>
<reference evidence="9 10" key="1">
    <citation type="submission" date="2024-01" db="EMBL/GenBank/DDBJ databases">
        <title>Uliginosibacterium soil sp. nov.</title>
        <authorList>
            <person name="Lv Y."/>
        </authorList>
    </citation>
    <scope>NUCLEOTIDE SEQUENCE [LARGE SCALE GENOMIC DNA]</scope>
    <source>
        <strain evidence="9 10">H3</strain>
    </source>
</reference>
<dbReference type="InterPro" id="IPR002197">
    <property type="entry name" value="HTH_Fis"/>
</dbReference>
<dbReference type="PANTHER" id="PTHR32071:SF117">
    <property type="entry name" value="PTS-DEPENDENT DIHYDROXYACETONE KINASE OPERON REGULATORY PROTEIN-RELATED"/>
    <property type="match status" value="1"/>
</dbReference>
<dbReference type="SUPFAM" id="SSF52172">
    <property type="entry name" value="CheY-like"/>
    <property type="match status" value="1"/>
</dbReference>
<dbReference type="PRINTS" id="PR01590">
    <property type="entry name" value="HTHFIS"/>
</dbReference>
<dbReference type="InterPro" id="IPR003593">
    <property type="entry name" value="AAA+_ATPase"/>
</dbReference>
<keyword evidence="2" id="KW-0067">ATP-binding</keyword>
<evidence type="ECO:0000259" key="7">
    <source>
        <dbReference type="PROSITE" id="PS50045"/>
    </source>
</evidence>
<evidence type="ECO:0000256" key="3">
    <source>
        <dbReference type="ARBA" id="ARBA00023015"/>
    </source>
</evidence>
<dbReference type="EMBL" id="JAYXHS010000002">
    <property type="protein sequence ID" value="MEC5386690.1"/>
    <property type="molecule type" value="Genomic_DNA"/>
</dbReference>
<dbReference type="SUPFAM" id="SSF52540">
    <property type="entry name" value="P-loop containing nucleoside triphosphate hydrolases"/>
    <property type="match status" value="1"/>
</dbReference>
<dbReference type="Gene3D" id="1.10.10.60">
    <property type="entry name" value="Homeodomain-like"/>
    <property type="match status" value="1"/>
</dbReference>
<dbReference type="Pfam" id="PF00072">
    <property type="entry name" value="Response_reg"/>
    <property type="match status" value="1"/>
</dbReference>
<accession>A0ABU6K630</accession>
<dbReference type="Gene3D" id="1.10.8.60">
    <property type="match status" value="1"/>
</dbReference>
<evidence type="ECO:0000256" key="6">
    <source>
        <dbReference type="PROSITE-ProRule" id="PRU00169"/>
    </source>
</evidence>
<evidence type="ECO:0000313" key="10">
    <source>
        <dbReference type="Proteomes" id="UP001331561"/>
    </source>
</evidence>
<dbReference type="InterPro" id="IPR002078">
    <property type="entry name" value="Sigma_54_int"/>
</dbReference>
<dbReference type="InterPro" id="IPR058031">
    <property type="entry name" value="AAA_lid_NorR"/>
</dbReference>
<organism evidence="9 10">
    <name type="scientific">Uliginosibacterium silvisoli</name>
    <dbReference type="NCBI Taxonomy" id="3114758"/>
    <lineage>
        <taxon>Bacteria</taxon>
        <taxon>Pseudomonadati</taxon>
        <taxon>Pseudomonadota</taxon>
        <taxon>Betaproteobacteria</taxon>
        <taxon>Rhodocyclales</taxon>
        <taxon>Zoogloeaceae</taxon>
        <taxon>Uliginosibacterium</taxon>
    </lineage>
</organism>